<sequence>MSNEDDELTGNDDDLVDDEYMRQRYPLEERPFSRAWRRAIGYKYDYRRFFALDHMHSRSFRGRPPRVALIKKELDGMAASDAVFLAALVSFYNGDTGGRLLRALGAQGLSDIVSNLDQGRREILADLMVNYTGW</sequence>
<name>A0ABD7HM88_9MYCO</name>
<protein>
    <submittedName>
        <fullName evidence="1">Uncharacterized protein</fullName>
    </submittedName>
</protein>
<evidence type="ECO:0000313" key="2">
    <source>
        <dbReference type="Proteomes" id="UP000284557"/>
    </source>
</evidence>
<comment type="caution">
    <text evidence="1">The sequence shown here is derived from an EMBL/GenBank/DDBJ whole genome shotgun (WGS) entry which is preliminary data.</text>
</comment>
<dbReference type="EMBL" id="QXBN01000012">
    <property type="protein sequence ID" value="RIT36820.1"/>
    <property type="molecule type" value="Genomic_DNA"/>
</dbReference>
<accession>A0ABD7HM88</accession>
<dbReference type="AlphaFoldDB" id="A0ABD7HM88"/>
<reference evidence="1 2" key="1">
    <citation type="submission" date="2018-08" db="EMBL/GenBank/DDBJ databases">
        <title>Linezolid Resistance in Mycobacterium abscessus: MIC Distribution and Comprehensive Investigation of Resistance Mechanisms.</title>
        <authorList>
            <person name="Ye M."/>
            <person name="Xu L."/>
            <person name="Zou Y."/>
            <person name="Li B."/>
            <person name="Guo Q."/>
            <person name="Zhang Y."/>
            <person name="Zhan M."/>
            <person name="Xu B."/>
            <person name="Yu F."/>
            <person name="Zhang Z."/>
            <person name="Chu H."/>
        </authorList>
    </citation>
    <scope>NUCLEOTIDE SEQUENCE [LARGE SCALE GENOMIC DNA]</scope>
    <source>
        <strain evidence="1 2">G143</strain>
    </source>
</reference>
<proteinExistence type="predicted"/>
<evidence type="ECO:0000313" key="1">
    <source>
        <dbReference type="EMBL" id="RIT36820.1"/>
    </source>
</evidence>
<dbReference type="Proteomes" id="UP000284557">
    <property type="component" value="Unassembled WGS sequence"/>
</dbReference>
<organism evidence="1 2">
    <name type="scientific">Mycobacteroides abscessus</name>
    <dbReference type="NCBI Taxonomy" id="36809"/>
    <lineage>
        <taxon>Bacteria</taxon>
        <taxon>Bacillati</taxon>
        <taxon>Actinomycetota</taxon>
        <taxon>Actinomycetes</taxon>
        <taxon>Mycobacteriales</taxon>
        <taxon>Mycobacteriaceae</taxon>
        <taxon>Mycobacteroides</taxon>
    </lineage>
</organism>
<dbReference type="RefSeq" id="WP_119596467.1">
    <property type="nucleotide sequence ID" value="NZ_QXBN01000012.1"/>
</dbReference>
<gene>
    <name evidence="1" type="ORF">D2E76_16335</name>
</gene>